<protein>
    <submittedName>
        <fullName evidence="1">Uncharacterized protein</fullName>
    </submittedName>
</protein>
<reference evidence="1 2" key="1">
    <citation type="submission" date="2016-04" db="EMBL/GenBank/DDBJ databases">
        <authorList>
            <person name="Evans L.H."/>
            <person name="Alamgir A."/>
            <person name="Owens N."/>
            <person name="Weber N.D."/>
            <person name="Virtaneva K."/>
            <person name="Barbian K."/>
            <person name="Babar A."/>
            <person name="Rosenke K."/>
        </authorList>
    </citation>
    <scope>NUCLEOTIDE SEQUENCE [LARGE SCALE GENOMIC DNA]</scope>
    <source>
        <strain evidence="1 2">JL2886</strain>
    </source>
</reference>
<gene>
    <name evidence="1" type="ORF">JL2886_03254</name>
</gene>
<dbReference type="AlphaFoldDB" id="A0A1B0ZVL8"/>
<name>A0A1B0ZVL8_9RHOB</name>
<organism evidence="1 2">
    <name type="scientific">Phaeobacter gallaeciensis</name>
    <dbReference type="NCBI Taxonomy" id="60890"/>
    <lineage>
        <taxon>Bacteria</taxon>
        <taxon>Pseudomonadati</taxon>
        <taxon>Pseudomonadota</taxon>
        <taxon>Alphaproteobacteria</taxon>
        <taxon>Rhodobacterales</taxon>
        <taxon>Roseobacteraceae</taxon>
        <taxon>Phaeobacter</taxon>
    </lineage>
</organism>
<proteinExistence type="predicted"/>
<dbReference type="Proteomes" id="UP000092565">
    <property type="component" value="Chromosome"/>
</dbReference>
<keyword evidence="2" id="KW-1185">Reference proteome</keyword>
<evidence type="ECO:0000313" key="1">
    <source>
        <dbReference type="EMBL" id="ANP38134.1"/>
    </source>
</evidence>
<sequence>MRWRTFWPCFCQRYIRHPMGASTPVARIFTSKRAYCRKPALACSSASSGLVRPFRRGRSAMPFTPACLVMLVRAMTDYR</sequence>
<dbReference type="EMBL" id="CP015124">
    <property type="protein sequence ID" value="ANP38134.1"/>
    <property type="molecule type" value="Genomic_DNA"/>
</dbReference>
<evidence type="ECO:0000313" key="2">
    <source>
        <dbReference type="Proteomes" id="UP000092565"/>
    </source>
</evidence>
<accession>A0A1B0ZVL8</accession>